<dbReference type="PANTHER" id="PTHR35395">
    <property type="entry name" value="DUF6536 DOMAIN-CONTAINING PROTEIN"/>
    <property type="match status" value="1"/>
</dbReference>
<keyword evidence="1" id="KW-1133">Transmembrane helix</keyword>
<feature type="transmembrane region" description="Helical" evidence="1">
    <location>
        <begin position="469"/>
        <end position="489"/>
    </location>
</feature>
<keyword evidence="4" id="KW-1185">Reference proteome</keyword>
<feature type="domain" description="DUF6536" evidence="2">
    <location>
        <begin position="56"/>
        <end position="198"/>
    </location>
</feature>
<feature type="transmembrane region" description="Helical" evidence="1">
    <location>
        <begin position="607"/>
        <end position="624"/>
    </location>
</feature>
<evidence type="ECO:0000256" key="1">
    <source>
        <dbReference type="SAM" id="Phobius"/>
    </source>
</evidence>
<dbReference type="Proteomes" id="UP000053342">
    <property type="component" value="Unassembled WGS sequence"/>
</dbReference>
<dbReference type="InterPro" id="IPR046623">
    <property type="entry name" value="DUF6536"/>
</dbReference>
<proteinExistence type="predicted"/>
<organism evidence="3 4">
    <name type="scientific">Exophiala oligosperma</name>
    <dbReference type="NCBI Taxonomy" id="215243"/>
    <lineage>
        <taxon>Eukaryota</taxon>
        <taxon>Fungi</taxon>
        <taxon>Dikarya</taxon>
        <taxon>Ascomycota</taxon>
        <taxon>Pezizomycotina</taxon>
        <taxon>Eurotiomycetes</taxon>
        <taxon>Chaetothyriomycetidae</taxon>
        <taxon>Chaetothyriales</taxon>
        <taxon>Herpotrichiellaceae</taxon>
        <taxon>Exophiala</taxon>
    </lineage>
</organism>
<feature type="transmembrane region" description="Helical" evidence="1">
    <location>
        <begin position="61"/>
        <end position="82"/>
    </location>
</feature>
<feature type="transmembrane region" description="Helical" evidence="1">
    <location>
        <begin position="376"/>
        <end position="399"/>
    </location>
</feature>
<dbReference type="VEuPathDB" id="FungiDB:PV06_03605"/>
<gene>
    <name evidence="3" type="ORF">PV06_03605</name>
</gene>
<evidence type="ECO:0000313" key="4">
    <source>
        <dbReference type="Proteomes" id="UP000053342"/>
    </source>
</evidence>
<dbReference type="HOGENOM" id="CLU_010112_0_0_1"/>
<dbReference type="EMBL" id="KN847334">
    <property type="protein sequence ID" value="KIW45203.1"/>
    <property type="molecule type" value="Genomic_DNA"/>
</dbReference>
<dbReference type="Pfam" id="PF20163">
    <property type="entry name" value="DUF6536"/>
    <property type="match status" value="1"/>
</dbReference>
<feature type="transmembrane region" description="Helical" evidence="1">
    <location>
        <begin position="660"/>
        <end position="682"/>
    </location>
</feature>
<dbReference type="OrthoDB" id="5429634at2759"/>
<keyword evidence="1" id="KW-0472">Membrane</keyword>
<sequence>MASIFASVKRNFVLGITYPSRAYKQFWDYRHTLLNKKSQSPKDARRQWAQIHPSLKTGYTFCLYNVASILVVTLIVAIWAGASHRTGDGLVVTLFNGDCSTASEANFWVHLLINVLASSLFATSSYMMQRLAAPTREDLDRAHRINKTLNVGTLSLTNFALLSKQRLAVFALLWSSSLPIHLMFNSLIVYSTTNAEWSSWAMLVEVNDAPSSAPPNSTFRALKRSYIDIPTVGSSGASQMANLAYYLNAQKPPLTKLTAEECIQTYASGSSRTWGDVLLMTTTSIDSSTEDFPSDVVKYPGQQPGFDWNNGKVDLSYVGDQQPWAWLCYEQTETSYSTTTSCDTSRLLENGTWMVHQRVVDHCLARDLPDACELNLSLSIMIVVLVCVFGKLVAMLAALSFSHARPLVTIGDAIDSFLHEPDTTVHGLCMADARHFGEPALDRKLVSIAKPHPYGSRNARIAQEISGPWVGANFLGLVGLGLSFGLFGWSYHQTRAAHRAADIPFGFGTIWGLGLGKAPTLYTYDEAQFMVYNAANTPAVSYITGAVLANLPHLALSLLYLTYNNQFTRIFMAFEFRSFATHRRGLRVSKPKSGTEQRGTYFLQFPLRYSIIMISYFVLLHTFLSETLFLQRIYAVWPQSFDNADDIGKRLVSKLGFSPLAALVFSLILLVLVTFAIGIGFWKVSWILPSTFGNSKTLAAYCHPPEGSKNTQEGQVRWGVTRMNAEDIGQCSFSLLPVRPPEEGEHFVIGSETPERILCATNVWVSADWKSPLVQIGNGEVKQQIQVAADQV</sequence>
<evidence type="ECO:0000313" key="3">
    <source>
        <dbReference type="EMBL" id="KIW45203.1"/>
    </source>
</evidence>
<reference evidence="3 4" key="1">
    <citation type="submission" date="2015-01" db="EMBL/GenBank/DDBJ databases">
        <title>The Genome Sequence of Exophiala oligosperma CBS72588.</title>
        <authorList>
            <consortium name="The Broad Institute Genomics Platform"/>
            <person name="Cuomo C."/>
            <person name="de Hoog S."/>
            <person name="Gorbushina A."/>
            <person name="Stielow B."/>
            <person name="Teixiera M."/>
            <person name="Abouelleil A."/>
            <person name="Chapman S.B."/>
            <person name="Priest M."/>
            <person name="Young S.K."/>
            <person name="Wortman J."/>
            <person name="Nusbaum C."/>
            <person name="Birren B."/>
        </authorList>
    </citation>
    <scope>NUCLEOTIDE SEQUENCE [LARGE SCALE GENOMIC DNA]</scope>
    <source>
        <strain evidence="3 4">CBS 72588</strain>
    </source>
</reference>
<protein>
    <recommendedName>
        <fullName evidence="2">DUF6536 domain-containing protein</fullName>
    </recommendedName>
</protein>
<accession>A0A0D2DQN9</accession>
<dbReference type="STRING" id="215243.A0A0D2DQN9"/>
<dbReference type="PANTHER" id="PTHR35395:SF1">
    <property type="entry name" value="DUF6536 DOMAIN-CONTAINING PROTEIN"/>
    <property type="match status" value="1"/>
</dbReference>
<dbReference type="RefSeq" id="XP_016265419.1">
    <property type="nucleotide sequence ID" value="XM_016404414.1"/>
</dbReference>
<name>A0A0D2DQN9_9EURO</name>
<keyword evidence="1" id="KW-0812">Transmembrane</keyword>
<feature type="transmembrane region" description="Helical" evidence="1">
    <location>
        <begin position="539"/>
        <end position="563"/>
    </location>
</feature>
<evidence type="ECO:0000259" key="2">
    <source>
        <dbReference type="Pfam" id="PF20163"/>
    </source>
</evidence>
<dbReference type="AlphaFoldDB" id="A0A0D2DQN9"/>
<feature type="transmembrane region" description="Helical" evidence="1">
    <location>
        <begin position="107"/>
        <end position="127"/>
    </location>
</feature>
<dbReference type="GeneID" id="27355679"/>